<dbReference type="GO" id="GO:0006508">
    <property type="term" value="P:proteolysis"/>
    <property type="evidence" value="ECO:0007669"/>
    <property type="project" value="InterPro"/>
</dbReference>
<evidence type="ECO:0000259" key="2">
    <source>
        <dbReference type="PROSITE" id="PS52035"/>
    </source>
</evidence>
<dbReference type="AlphaFoldDB" id="A0A2T0MC38"/>
<dbReference type="Proteomes" id="UP000237640">
    <property type="component" value="Unassembled WGS sequence"/>
</dbReference>
<dbReference type="Gene3D" id="3.40.630.10">
    <property type="entry name" value="Zn peptidases"/>
    <property type="match status" value="1"/>
</dbReference>
<comment type="similarity">
    <text evidence="1">Belongs to the peptidase M14 family.</text>
</comment>
<dbReference type="RefSeq" id="WP_106146670.1">
    <property type="nucleotide sequence ID" value="NZ_PVYX01000002.1"/>
</dbReference>
<evidence type="ECO:0000313" key="3">
    <source>
        <dbReference type="EMBL" id="PRX55074.1"/>
    </source>
</evidence>
<sequence length="365" mass="41404">MHHLYKEESVEGRYVTLNHLTKTWLPGLPEQYVDTIGKSENGQLIYSITLGTGEKKVLMWSQMHGNESTTTKAVLDLVNFLSSNSDISNEILKNCKLVILPMLNPDGAKAYTRVNANEVDLNRDAQNRSQAETNILWSVFESFQPNFCFNLHDQRTLFNVGGTDQVATVSFLSPASDSQRSITDSRVEAMKLIVGMNHRLQQEIPGQVGRYDDAFNANCIGDSFQMKKVPTVLFEAGHYPNDYEREETRRFIFFALIEALEIISENKLDNFEVSEYASIPENHKFFFDVLIKNASVVNPNIETGNSVGIRYEEILNANSIEFKPKVDEVGTLEDFYGHLELDLTVSEDFDSLSSQKEILELLIHL</sequence>
<keyword evidence="3" id="KW-0121">Carboxypeptidase</keyword>
<organism evidence="3 4">
    <name type="scientific">Flagellimonas meridianipacifica</name>
    <dbReference type="NCBI Taxonomy" id="1080225"/>
    <lineage>
        <taxon>Bacteria</taxon>
        <taxon>Pseudomonadati</taxon>
        <taxon>Bacteroidota</taxon>
        <taxon>Flavobacteriia</taxon>
        <taxon>Flavobacteriales</taxon>
        <taxon>Flavobacteriaceae</taxon>
        <taxon>Flagellimonas</taxon>
    </lineage>
</organism>
<gene>
    <name evidence="3" type="ORF">CLV81_3480</name>
</gene>
<keyword evidence="3" id="KW-0378">Hydrolase</keyword>
<accession>A0A2T0MC38</accession>
<dbReference type="CDD" id="cd06239">
    <property type="entry name" value="M14-like"/>
    <property type="match status" value="1"/>
</dbReference>
<dbReference type="GO" id="GO:0008270">
    <property type="term" value="F:zinc ion binding"/>
    <property type="evidence" value="ECO:0007669"/>
    <property type="project" value="InterPro"/>
</dbReference>
<feature type="domain" description="Peptidase M14" evidence="2">
    <location>
        <begin position="1"/>
        <end position="365"/>
    </location>
</feature>
<dbReference type="Pfam" id="PF00246">
    <property type="entry name" value="Peptidase_M14"/>
    <property type="match status" value="1"/>
</dbReference>
<keyword evidence="4" id="KW-1185">Reference proteome</keyword>
<name>A0A2T0MC38_9FLAO</name>
<proteinExistence type="inferred from homology"/>
<dbReference type="PROSITE" id="PS52035">
    <property type="entry name" value="PEPTIDASE_M14"/>
    <property type="match status" value="1"/>
</dbReference>
<dbReference type="GO" id="GO:0004181">
    <property type="term" value="F:metallocarboxypeptidase activity"/>
    <property type="evidence" value="ECO:0007669"/>
    <property type="project" value="InterPro"/>
</dbReference>
<dbReference type="EMBL" id="PVYX01000002">
    <property type="protein sequence ID" value="PRX55074.1"/>
    <property type="molecule type" value="Genomic_DNA"/>
</dbReference>
<dbReference type="OrthoDB" id="1119199at2"/>
<dbReference type="InterPro" id="IPR000834">
    <property type="entry name" value="Peptidase_M14"/>
</dbReference>
<comment type="caution">
    <text evidence="3">The sequence shown here is derived from an EMBL/GenBank/DDBJ whole genome shotgun (WGS) entry which is preliminary data.</text>
</comment>
<dbReference type="SUPFAM" id="SSF53187">
    <property type="entry name" value="Zn-dependent exopeptidases"/>
    <property type="match status" value="1"/>
</dbReference>
<evidence type="ECO:0000256" key="1">
    <source>
        <dbReference type="PROSITE-ProRule" id="PRU01379"/>
    </source>
</evidence>
<keyword evidence="3" id="KW-0645">Protease</keyword>
<reference evidence="3 4" key="1">
    <citation type="submission" date="2018-03" db="EMBL/GenBank/DDBJ databases">
        <title>Genomic Encyclopedia of Archaeal and Bacterial Type Strains, Phase II (KMG-II): from individual species to whole genera.</title>
        <authorList>
            <person name="Goeker M."/>
        </authorList>
    </citation>
    <scope>NUCLEOTIDE SEQUENCE [LARGE SCALE GENOMIC DNA]</scope>
    <source>
        <strain evidence="3 4">DSM 25027</strain>
    </source>
</reference>
<protein>
    <submittedName>
        <fullName evidence="3">Zinc carboxypeptidase</fullName>
    </submittedName>
</protein>
<evidence type="ECO:0000313" key="4">
    <source>
        <dbReference type="Proteomes" id="UP000237640"/>
    </source>
</evidence>
<comment type="caution">
    <text evidence="1">Lacks conserved residue(s) required for the propagation of feature annotation.</text>
</comment>